<protein>
    <recommendedName>
        <fullName evidence="2">diguanylate cyclase</fullName>
        <ecNumber evidence="2">2.7.7.65</ecNumber>
    </recommendedName>
</protein>
<feature type="transmembrane region" description="Helical" evidence="4">
    <location>
        <begin position="364"/>
        <end position="385"/>
    </location>
</feature>
<keyword evidence="4" id="KW-0812">Transmembrane</keyword>
<dbReference type="SUPFAM" id="SSF53850">
    <property type="entry name" value="Periplasmic binding protein-like II"/>
    <property type="match status" value="1"/>
</dbReference>
<dbReference type="InterPro" id="IPR000160">
    <property type="entry name" value="GGDEF_dom"/>
</dbReference>
<dbReference type="EC" id="2.7.7.65" evidence="2"/>
<dbReference type="Gene3D" id="3.30.70.270">
    <property type="match status" value="1"/>
</dbReference>
<gene>
    <name evidence="6" type="ORF">E4656_05040</name>
</gene>
<dbReference type="PANTHER" id="PTHR45138">
    <property type="entry name" value="REGULATORY COMPONENTS OF SENSORY TRANSDUCTION SYSTEM"/>
    <property type="match status" value="1"/>
</dbReference>
<dbReference type="GO" id="GO:0052621">
    <property type="term" value="F:diguanylate cyclase activity"/>
    <property type="evidence" value="ECO:0007669"/>
    <property type="project" value="UniProtKB-EC"/>
</dbReference>
<dbReference type="GO" id="GO:1902201">
    <property type="term" value="P:negative regulation of bacterial-type flagellum-dependent cell motility"/>
    <property type="evidence" value="ECO:0007669"/>
    <property type="project" value="TreeGrafter"/>
</dbReference>
<dbReference type="PROSITE" id="PS50887">
    <property type="entry name" value="GGDEF"/>
    <property type="match status" value="1"/>
</dbReference>
<accession>A0A4Z0WKL8</accession>
<dbReference type="Pfam" id="PF00990">
    <property type="entry name" value="GGDEF"/>
    <property type="match status" value="1"/>
</dbReference>
<evidence type="ECO:0000259" key="5">
    <source>
        <dbReference type="PROSITE" id="PS50887"/>
    </source>
</evidence>
<dbReference type="InterPro" id="IPR043128">
    <property type="entry name" value="Rev_trsase/Diguanyl_cyclase"/>
</dbReference>
<comment type="catalytic activity">
    <reaction evidence="3">
        <text>2 GTP = 3',3'-c-di-GMP + 2 diphosphate</text>
        <dbReference type="Rhea" id="RHEA:24898"/>
        <dbReference type="ChEBI" id="CHEBI:33019"/>
        <dbReference type="ChEBI" id="CHEBI:37565"/>
        <dbReference type="ChEBI" id="CHEBI:58805"/>
        <dbReference type="EC" id="2.7.7.65"/>
    </reaction>
</comment>
<dbReference type="AlphaFoldDB" id="A0A4Z0WKL8"/>
<evidence type="ECO:0000313" key="7">
    <source>
        <dbReference type="Proteomes" id="UP000297475"/>
    </source>
</evidence>
<evidence type="ECO:0000256" key="1">
    <source>
        <dbReference type="ARBA" id="ARBA00001946"/>
    </source>
</evidence>
<dbReference type="InterPro" id="IPR029787">
    <property type="entry name" value="Nucleotide_cyclase"/>
</dbReference>
<dbReference type="OrthoDB" id="9180959at2"/>
<dbReference type="InterPro" id="IPR050469">
    <property type="entry name" value="Diguanylate_Cyclase"/>
</dbReference>
<feature type="domain" description="GGDEF" evidence="5">
    <location>
        <begin position="440"/>
        <end position="570"/>
    </location>
</feature>
<keyword evidence="4" id="KW-0472">Membrane</keyword>
<dbReference type="Pfam" id="PF09084">
    <property type="entry name" value="NMT1"/>
    <property type="match status" value="1"/>
</dbReference>
<keyword evidence="4" id="KW-1133">Transmembrane helix</keyword>
<evidence type="ECO:0000256" key="3">
    <source>
        <dbReference type="ARBA" id="ARBA00034247"/>
    </source>
</evidence>
<name>A0A4Z0WKL8_9GAMM</name>
<dbReference type="SMART" id="SM00267">
    <property type="entry name" value="GGDEF"/>
    <property type="match status" value="1"/>
</dbReference>
<dbReference type="InterPro" id="IPR015168">
    <property type="entry name" value="SsuA/THI5"/>
</dbReference>
<sequence>MLQAVLAWPGCWAAPATGVHRLYQHPDKNKKWPALGLIMALLLGVSALADERTEVTLLLPWYHQFQFAGYYAAEKRGYYDAAGLDVTIVPSFVPGELPRNPIEEVVFGRAEFGVARTDLLIHHAQDLPVVVLANIFQRSPLIFVTLERYGFSRLEDIGDRPVALTLPTGQPGETISAETLATLRQAGIEPDSLNNDRSHWQLDDLIEGRTELIPGFTTDTPHILRQMGETPVVISPRDYGVDFYGGTLFTSEAVLREQSGLAEDFKAASLSGWRYAMASPESVTDYLLEHYPTRSEHHDRTFLLQEAAAMHDYIQPDLIEMGYINRQRWDQIATVHQDLGLITRYDLERFLYQPELPGTRLRDLIPLFGSLAVVLFLVLGLSSWLHAKNRRLQLEIARRREAEDSLRVQAEKDALTGLDNRHQFHHQIHTALAEARDQGLPLSLIMMDVDHFKAINDSHGHLLGDRVLRDIAHVASQEIRGSDHISRFGGEEFAIVLNNTPLQEARQIAERIMQACRQHRVHLDDGSLHYTVSIGIAELQPDDSTVEDLINRADRCLYQAKQGGRDQVRC</sequence>
<evidence type="ECO:0000313" key="6">
    <source>
        <dbReference type="EMBL" id="TGG95775.1"/>
    </source>
</evidence>
<dbReference type="PANTHER" id="PTHR45138:SF9">
    <property type="entry name" value="DIGUANYLATE CYCLASE DGCM-RELATED"/>
    <property type="match status" value="1"/>
</dbReference>
<dbReference type="EMBL" id="SRMF01000001">
    <property type="protein sequence ID" value="TGG95775.1"/>
    <property type="molecule type" value="Genomic_DNA"/>
</dbReference>
<reference evidence="6 7" key="1">
    <citation type="submission" date="2019-04" db="EMBL/GenBank/DDBJ databases">
        <title>Natronospirillum operosus gen. nov., sp. nov., a haloalkaliphilic satellite isolated from decaying biomass of laboratory culture of cyanobacterium Geitlerinema sp. and proposal of Natronospirillaceae fam. nov. and Saccharospirillaceae fam. nov.</title>
        <authorList>
            <person name="Kevbrin V."/>
            <person name="Boltyanskaya Y."/>
            <person name="Koziaeva V."/>
            <person name="Grouzdev D.S."/>
            <person name="Park M."/>
            <person name="Cho J."/>
        </authorList>
    </citation>
    <scope>NUCLEOTIDE SEQUENCE [LARGE SCALE GENOMIC DNA]</scope>
    <source>
        <strain evidence="6 7">G-116</strain>
    </source>
</reference>
<comment type="caution">
    <text evidence="6">The sequence shown here is derived from an EMBL/GenBank/DDBJ whole genome shotgun (WGS) entry which is preliminary data.</text>
</comment>
<keyword evidence="7" id="KW-1185">Reference proteome</keyword>
<evidence type="ECO:0000256" key="4">
    <source>
        <dbReference type="SAM" id="Phobius"/>
    </source>
</evidence>
<proteinExistence type="predicted"/>
<dbReference type="FunFam" id="3.30.70.270:FF:000001">
    <property type="entry name" value="Diguanylate cyclase domain protein"/>
    <property type="match status" value="1"/>
</dbReference>
<dbReference type="Proteomes" id="UP000297475">
    <property type="component" value="Unassembled WGS sequence"/>
</dbReference>
<dbReference type="SUPFAM" id="SSF55073">
    <property type="entry name" value="Nucleotide cyclase"/>
    <property type="match status" value="1"/>
</dbReference>
<dbReference type="Gene3D" id="3.40.190.10">
    <property type="entry name" value="Periplasmic binding protein-like II"/>
    <property type="match status" value="2"/>
</dbReference>
<dbReference type="GO" id="GO:0005886">
    <property type="term" value="C:plasma membrane"/>
    <property type="evidence" value="ECO:0007669"/>
    <property type="project" value="TreeGrafter"/>
</dbReference>
<evidence type="ECO:0000256" key="2">
    <source>
        <dbReference type="ARBA" id="ARBA00012528"/>
    </source>
</evidence>
<comment type="cofactor">
    <cofactor evidence="1">
        <name>Mg(2+)</name>
        <dbReference type="ChEBI" id="CHEBI:18420"/>
    </cofactor>
</comment>
<dbReference type="GO" id="GO:0043709">
    <property type="term" value="P:cell adhesion involved in single-species biofilm formation"/>
    <property type="evidence" value="ECO:0007669"/>
    <property type="project" value="TreeGrafter"/>
</dbReference>
<dbReference type="CDD" id="cd01949">
    <property type="entry name" value="GGDEF"/>
    <property type="match status" value="1"/>
</dbReference>
<organism evidence="6 7">
    <name type="scientific">Natronospirillum operosum</name>
    <dbReference type="NCBI Taxonomy" id="2759953"/>
    <lineage>
        <taxon>Bacteria</taxon>
        <taxon>Pseudomonadati</taxon>
        <taxon>Pseudomonadota</taxon>
        <taxon>Gammaproteobacteria</taxon>
        <taxon>Oceanospirillales</taxon>
        <taxon>Natronospirillaceae</taxon>
        <taxon>Natronospirillum</taxon>
    </lineage>
</organism>